<protein>
    <submittedName>
        <fullName evidence="3">Uncharacterized protein</fullName>
    </submittedName>
</protein>
<organism evidence="3 4">
    <name type="scientific">Fusarium irregulare</name>
    <dbReference type="NCBI Taxonomy" id="2494466"/>
    <lineage>
        <taxon>Eukaryota</taxon>
        <taxon>Fungi</taxon>
        <taxon>Dikarya</taxon>
        <taxon>Ascomycota</taxon>
        <taxon>Pezizomycotina</taxon>
        <taxon>Sordariomycetes</taxon>
        <taxon>Hypocreomycetidae</taxon>
        <taxon>Hypocreales</taxon>
        <taxon>Nectriaceae</taxon>
        <taxon>Fusarium</taxon>
        <taxon>Fusarium incarnatum-equiseti species complex</taxon>
    </lineage>
</organism>
<gene>
    <name evidence="3" type="ORF">NW766_007754</name>
</gene>
<sequence>MAEMGSATSILKPSTPENMPMPLKSCLTNGGTIKAHSPVDEATKTACLQEIAKNGKLSPKSVDHILSEFTATFEGTDILSSSWLDLRYPNYEARNAPNRFIAPVLHRADQGHWSLVFVNCETHIRQSTVRVQHYDPKPNDSRAAGVKDKIKKWAEGHRGDNTRFQFKNAYKTGPQHGTSEMSGFYIIMAARAFVQFGHTNLAWDEEPVEYIRGILEDKRRPNLPRQDLVRPPSRDDKGGQRSSVTSPKVPHTPRKNSAPIPDYREDVFGTRAHTPSATTRKLAGDLAGKMTPPNTDRSLEPNLKRRRTESVSPLKYEQVVGLANSYPSLAALMEESEQTVLYLETTQKALLEKNYASARVQQQFEEYEEGHENVSRECETLKSQVAKHEKAANDYLAKMPPVPKGVFLSAEDMMNIMVAKFDESATPTRKELQGKQELKRKASDLLESADQKRIALEADVRKAVEAQSLAEEEARKAIRLHDEAEAAEEYRKKMQLAKENSESSDWLQKWRERRGGV</sequence>
<proteinExistence type="predicted"/>
<name>A0A9W8PMS7_9HYPO</name>
<evidence type="ECO:0000313" key="3">
    <source>
        <dbReference type="EMBL" id="KAJ4011120.1"/>
    </source>
</evidence>
<dbReference type="Proteomes" id="UP001152130">
    <property type="component" value="Unassembled WGS sequence"/>
</dbReference>
<evidence type="ECO:0000256" key="1">
    <source>
        <dbReference type="SAM" id="Coils"/>
    </source>
</evidence>
<feature type="coiled-coil region" evidence="1">
    <location>
        <begin position="364"/>
        <end position="398"/>
    </location>
</feature>
<feature type="region of interest" description="Disordered" evidence="2">
    <location>
        <begin position="222"/>
        <end position="310"/>
    </location>
</feature>
<evidence type="ECO:0000256" key="2">
    <source>
        <dbReference type="SAM" id="MobiDB-lite"/>
    </source>
</evidence>
<keyword evidence="1" id="KW-0175">Coiled coil</keyword>
<feature type="region of interest" description="Disordered" evidence="2">
    <location>
        <begin position="495"/>
        <end position="517"/>
    </location>
</feature>
<dbReference type="AlphaFoldDB" id="A0A9W8PMS7"/>
<evidence type="ECO:0000313" key="4">
    <source>
        <dbReference type="Proteomes" id="UP001152130"/>
    </source>
</evidence>
<reference evidence="3" key="1">
    <citation type="submission" date="2022-10" db="EMBL/GenBank/DDBJ databases">
        <title>Fusarium specimens isolated from Avocado Roots.</title>
        <authorList>
            <person name="Stajich J."/>
            <person name="Roper C."/>
            <person name="Heimlech-Rivalta G."/>
        </authorList>
    </citation>
    <scope>NUCLEOTIDE SEQUENCE</scope>
    <source>
        <strain evidence="3">CF00143</strain>
    </source>
</reference>
<keyword evidence="4" id="KW-1185">Reference proteome</keyword>
<feature type="compositionally biased region" description="Basic and acidic residues" evidence="2">
    <location>
        <begin position="508"/>
        <end position="517"/>
    </location>
</feature>
<dbReference type="EMBL" id="JAPDHF010000011">
    <property type="protein sequence ID" value="KAJ4011120.1"/>
    <property type="molecule type" value="Genomic_DNA"/>
</dbReference>
<comment type="caution">
    <text evidence="3">The sequence shown here is derived from an EMBL/GenBank/DDBJ whole genome shotgun (WGS) entry which is preliminary data.</text>
</comment>
<accession>A0A9W8PMS7</accession>